<evidence type="ECO:0000259" key="4">
    <source>
        <dbReference type="Pfam" id="PF00437"/>
    </source>
</evidence>
<evidence type="ECO:0000313" key="5">
    <source>
        <dbReference type="EMBL" id="ART61243.1"/>
    </source>
</evidence>
<dbReference type="Gene3D" id="3.40.50.300">
    <property type="entry name" value="P-loop containing nucleotide triphosphate hydrolases"/>
    <property type="match status" value="1"/>
</dbReference>
<comment type="similarity">
    <text evidence="1">Belongs to the GSP E family.</text>
</comment>
<dbReference type="Proteomes" id="UP000194440">
    <property type="component" value="Plasmid pACP4.1"/>
</dbReference>
<dbReference type="RefSeq" id="WP_086929014.1">
    <property type="nucleotide sequence ID" value="NZ_CP021363.1"/>
</dbReference>
<evidence type="ECO:0000256" key="2">
    <source>
        <dbReference type="ARBA" id="ARBA00022741"/>
    </source>
</evidence>
<keyword evidence="2" id="KW-0547">Nucleotide-binding</keyword>
<dbReference type="KEGG" id="acip:CBP36_19955"/>
<dbReference type="PANTHER" id="PTHR30258">
    <property type="entry name" value="TYPE II SECRETION SYSTEM PROTEIN GSPE-RELATED"/>
    <property type="match status" value="1"/>
</dbReference>
<organism evidence="5 6">
    <name type="scientific">Acidovorax carolinensis</name>
    <dbReference type="NCBI Taxonomy" id="553814"/>
    <lineage>
        <taxon>Bacteria</taxon>
        <taxon>Pseudomonadati</taxon>
        <taxon>Pseudomonadota</taxon>
        <taxon>Betaproteobacteria</taxon>
        <taxon>Burkholderiales</taxon>
        <taxon>Comamonadaceae</taxon>
        <taxon>Acidovorax</taxon>
    </lineage>
</organism>
<dbReference type="InterPro" id="IPR027417">
    <property type="entry name" value="P-loop_NTPase"/>
</dbReference>
<keyword evidence="3" id="KW-0067">ATP-binding</keyword>
<sequence>MQPANSREPTHPVSFNLVTDWYIPENEDQPFLVYPGPITAENEILYHAKKLREMILWRQGQVNDTLRDWRMNYRDIPFRVHRQRTVDGTMHILRRISTILPELSDLGLPLEIQKMVSASSFGEFGGLVIVSGGPGHGKSTTCAAILANRVKAFGLFCLTVEDPPEFSLHGEHVSNSGRIGKIVQVPAATESFASDLKDALRCYPSNMRGSMLMVGEVRDGDTAAQLLRSAMNGQLVFASIHASSPIAALERLLSLAKEVMGQEEANALLAHSLRAVLQQRLDNGKISMDPLLSPNEHSPVAARIKQGNLAQLSSDVQQQNIWLKNNTLLMNIKRMGAT</sequence>
<evidence type="ECO:0000256" key="3">
    <source>
        <dbReference type="ARBA" id="ARBA00022840"/>
    </source>
</evidence>
<dbReference type="PANTHER" id="PTHR30258:SF2">
    <property type="entry name" value="COMG OPERON PROTEIN 1"/>
    <property type="match status" value="1"/>
</dbReference>
<reference evidence="5" key="1">
    <citation type="submission" date="2017-05" db="EMBL/GenBank/DDBJ databases">
        <title>Polyphasic characterization of four soil-derived phenanthrene-degrading Acidovorax strains and proposal of Acidovorax phenanthrenivorans sp. nov.</title>
        <authorList>
            <person name="Singleton D."/>
            <person name="Lee J."/>
            <person name="Dickey A.N."/>
            <person name="Stroud A."/>
            <person name="Scholl E.H."/>
            <person name="Wright F.A."/>
            <person name="Aitken M.D."/>
        </authorList>
    </citation>
    <scope>NUCLEOTIDE SEQUENCE</scope>
    <source>
        <strain evidence="5">P4</strain>
        <plasmid evidence="5">pACP4.1</plasmid>
    </source>
</reference>
<protein>
    <recommendedName>
        <fullName evidence="4">Bacterial type II secretion system protein E domain-containing protein</fullName>
    </recommendedName>
</protein>
<evidence type="ECO:0000313" key="6">
    <source>
        <dbReference type="Proteomes" id="UP000194440"/>
    </source>
</evidence>
<dbReference type="AlphaFoldDB" id="A0A240UJJ2"/>
<dbReference type="OrthoDB" id="5442742at2"/>
<dbReference type="Pfam" id="PF00437">
    <property type="entry name" value="T2SSE"/>
    <property type="match status" value="1"/>
</dbReference>
<keyword evidence="6" id="KW-1185">Reference proteome</keyword>
<dbReference type="SUPFAM" id="SSF52540">
    <property type="entry name" value="P-loop containing nucleoside triphosphate hydrolases"/>
    <property type="match status" value="1"/>
</dbReference>
<evidence type="ECO:0000256" key="1">
    <source>
        <dbReference type="ARBA" id="ARBA00006611"/>
    </source>
</evidence>
<feature type="domain" description="Bacterial type II secretion system protein E" evidence="4">
    <location>
        <begin position="70"/>
        <end position="281"/>
    </location>
</feature>
<dbReference type="KEGG" id="acis:CBP35_19925"/>
<proteinExistence type="inferred from homology"/>
<dbReference type="GO" id="GO:0005886">
    <property type="term" value="C:plasma membrane"/>
    <property type="evidence" value="ECO:0007669"/>
    <property type="project" value="TreeGrafter"/>
</dbReference>
<gene>
    <name evidence="5" type="ORF">CBP36_19955</name>
</gene>
<dbReference type="GO" id="GO:0005524">
    <property type="term" value="F:ATP binding"/>
    <property type="evidence" value="ECO:0007669"/>
    <property type="project" value="UniProtKB-KW"/>
</dbReference>
<accession>A0A240UJJ2</accession>
<name>A0A240UJJ2_9BURK</name>
<dbReference type="GO" id="GO:0016887">
    <property type="term" value="F:ATP hydrolysis activity"/>
    <property type="evidence" value="ECO:0007669"/>
    <property type="project" value="TreeGrafter"/>
</dbReference>
<keyword evidence="5" id="KW-0614">Plasmid</keyword>
<dbReference type="EMBL" id="CP021367">
    <property type="protein sequence ID" value="ART61243.1"/>
    <property type="molecule type" value="Genomic_DNA"/>
</dbReference>
<dbReference type="InterPro" id="IPR001482">
    <property type="entry name" value="T2SS/T4SS_dom"/>
</dbReference>
<geneLocation type="plasmid" evidence="5 6">
    <name>pACP4.1</name>
</geneLocation>